<dbReference type="Gene3D" id="3.30.1360.40">
    <property type="match status" value="1"/>
</dbReference>
<dbReference type="InterPro" id="IPR010016">
    <property type="entry name" value="PxpB"/>
</dbReference>
<evidence type="ECO:0000256" key="3">
    <source>
        <dbReference type="ARBA" id="ARBA00022840"/>
    </source>
</evidence>
<dbReference type="GO" id="GO:0016787">
    <property type="term" value="F:hydrolase activity"/>
    <property type="evidence" value="ECO:0007669"/>
    <property type="project" value="UniProtKB-KW"/>
</dbReference>
<dbReference type="EMBL" id="BMNT01000024">
    <property type="protein sequence ID" value="GGK97146.1"/>
    <property type="molecule type" value="Genomic_DNA"/>
</dbReference>
<dbReference type="Gene3D" id="2.40.100.10">
    <property type="entry name" value="Cyclophilin-like"/>
    <property type="match status" value="1"/>
</dbReference>
<dbReference type="AlphaFoldDB" id="A0A917VLF0"/>
<gene>
    <name evidence="6" type="ORF">GCM10007964_44190</name>
</gene>
<dbReference type="Pfam" id="PF02682">
    <property type="entry name" value="CT_C_D"/>
    <property type="match status" value="1"/>
</dbReference>
<dbReference type="InterPro" id="IPR003833">
    <property type="entry name" value="CT_C_D"/>
</dbReference>
<dbReference type="PANTHER" id="PTHR34698:SF2">
    <property type="entry name" value="5-OXOPROLINASE SUBUNIT B"/>
    <property type="match status" value="1"/>
</dbReference>
<evidence type="ECO:0000313" key="7">
    <source>
        <dbReference type="Proteomes" id="UP000645217"/>
    </source>
</evidence>
<evidence type="ECO:0000256" key="4">
    <source>
        <dbReference type="SAM" id="MobiDB-lite"/>
    </source>
</evidence>
<dbReference type="GO" id="GO:0005524">
    <property type="term" value="F:ATP binding"/>
    <property type="evidence" value="ECO:0007669"/>
    <property type="project" value="UniProtKB-KW"/>
</dbReference>
<proteinExistence type="predicted"/>
<protein>
    <recommendedName>
        <fullName evidence="5">Carboxyltransferase domain-containing protein</fullName>
    </recommendedName>
</protein>
<comment type="caution">
    <text evidence="6">The sequence shown here is derived from an EMBL/GenBank/DDBJ whole genome shotgun (WGS) entry which is preliminary data.</text>
</comment>
<organism evidence="6 7">
    <name type="scientific">Sphaerisporangium melleum</name>
    <dbReference type="NCBI Taxonomy" id="321316"/>
    <lineage>
        <taxon>Bacteria</taxon>
        <taxon>Bacillati</taxon>
        <taxon>Actinomycetota</taxon>
        <taxon>Actinomycetes</taxon>
        <taxon>Streptosporangiales</taxon>
        <taxon>Streptosporangiaceae</taxon>
        <taxon>Sphaerisporangium</taxon>
    </lineage>
</organism>
<accession>A0A917VLF0</accession>
<reference evidence="6" key="2">
    <citation type="submission" date="2020-09" db="EMBL/GenBank/DDBJ databases">
        <authorList>
            <person name="Sun Q."/>
            <person name="Ohkuma M."/>
        </authorList>
    </citation>
    <scope>NUCLEOTIDE SEQUENCE</scope>
    <source>
        <strain evidence="6">JCM 13064</strain>
    </source>
</reference>
<dbReference type="SUPFAM" id="SSF50891">
    <property type="entry name" value="Cyclophilin-like"/>
    <property type="match status" value="1"/>
</dbReference>
<dbReference type="SUPFAM" id="SSF160467">
    <property type="entry name" value="PH0987 N-terminal domain-like"/>
    <property type="match status" value="1"/>
</dbReference>
<reference evidence="6" key="1">
    <citation type="journal article" date="2014" name="Int. J. Syst. Evol. Microbiol.">
        <title>Complete genome sequence of Corynebacterium casei LMG S-19264T (=DSM 44701T), isolated from a smear-ripened cheese.</title>
        <authorList>
            <consortium name="US DOE Joint Genome Institute (JGI-PGF)"/>
            <person name="Walter F."/>
            <person name="Albersmeier A."/>
            <person name="Kalinowski J."/>
            <person name="Ruckert C."/>
        </authorList>
    </citation>
    <scope>NUCLEOTIDE SEQUENCE</scope>
    <source>
        <strain evidence="6">JCM 13064</strain>
    </source>
</reference>
<dbReference type="InterPro" id="IPR029000">
    <property type="entry name" value="Cyclophilin-like_dom_sf"/>
</dbReference>
<feature type="domain" description="Carboxyltransferase" evidence="5">
    <location>
        <begin position="57"/>
        <end position="246"/>
    </location>
</feature>
<feature type="region of interest" description="Disordered" evidence="4">
    <location>
        <begin position="1"/>
        <end position="58"/>
    </location>
</feature>
<evidence type="ECO:0000256" key="2">
    <source>
        <dbReference type="ARBA" id="ARBA00022801"/>
    </source>
</evidence>
<evidence type="ECO:0000313" key="6">
    <source>
        <dbReference type="EMBL" id="GGK97146.1"/>
    </source>
</evidence>
<keyword evidence="2" id="KW-0378">Hydrolase</keyword>
<sequence>MSTGHRPIVDGGELTGPVVDGGGPSNRVGGAGDAPVTLPIDESSTAGGADVRSGGRPRVRPCGDTALLVELDGVEGVLALYEALAADPPPGVTDLLPAARTLLVRFDRPARREAIISAVTRARPSGSRRAAGGEIVIPVVYQGADLADVAALTGLSPREVIDTHTRATWTVAFSGFAPGFGYLIGGDPRLHVPRRTESRVRVPAGAVALAAGYTAVYPRESPGGWQIIGRTELAVWNLAADPPALLRPGMRVRFVEAAPGEGRHG</sequence>
<dbReference type="Proteomes" id="UP000645217">
    <property type="component" value="Unassembled WGS sequence"/>
</dbReference>
<dbReference type="RefSeq" id="WP_307837583.1">
    <property type="nucleotide sequence ID" value="NZ_BOOT01000023.1"/>
</dbReference>
<evidence type="ECO:0000256" key="1">
    <source>
        <dbReference type="ARBA" id="ARBA00022741"/>
    </source>
</evidence>
<keyword evidence="7" id="KW-1185">Reference proteome</keyword>
<keyword evidence="3" id="KW-0067">ATP-binding</keyword>
<dbReference type="PANTHER" id="PTHR34698">
    <property type="entry name" value="5-OXOPROLINASE SUBUNIT B"/>
    <property type="match status" value="1"/>
</dbReference>
<evidence type="ECO:0000259" key="5">
    <source>
        <dbReference type="SMART" id="SM00796"/>
    </source>
</evidence>
<keyword evidence="1" id="KW-0547">Nucleotide-binding</keyword>
<dbReference type="SMART" id="SM00796">
    <property type="entry name" value="AHS1"/>
    <property type="match status" value="1"/>
</dbReference>
<name>A0A917VLF0_9ACTN</name>
<feature type="compositionally biased region" description="Gly residues" evidence="4">
    <location>
        <begin position="19"/>
        <end position="32"/>
    </location>
</feature>